<organism evidence="1 2">
    <name type="scientific">Candidatus Avitreponema avistercoris</name>
    <dbReference type="NCBI Taxonomy" id="2840705"/>
    <lineage>
        <taxon>Bacteria</taxon>
        <taxon>Pseudomonadati</taxon>
        <taxon>Spirochaetota</taxon>
        <taxon>Spirochaetia</taxon>
        <taxon>Spirochaetales</taxon>
        <taxon>Candidatus Avitreponema</taxon>
    </lineage>
</organism>
<accession>A0A9D9EN27</accession>
<sequence>MKRTHCFFSGAGFFLALLFILPAGAETYRIRDIFYDIDGVTREYPLAKNLEIERDRDRVFPDRTSLESYVRDLEVRLLNQRVLADGSVRAVYGQAEEDGSVPADLYIRAKDTVNIIAVPYPKFDSNDGLNLKLKFKDYNFFGSMNELNLDFEYEYDPNDAETPNTVGGNASFEIPFLLFGEEFTWSVDFGTSLPIGEPTEVDFTTTLDYERKLIPNRLDIHAGVTQEVYVNPRDDEENLYPDDPLYFGNCLYVNLPVILYRHDYFGNLTWTPEISYTNHWAPGGITDEDLRGMSITFSHTAAYGRYDWVENFRRGFDLEASNGWTYNFTTKEKNITVNATATGYTPLFSFLGLSARGYFMYDWESDGDLQVDMGSYMRGIIDNRIDTDAAFFFNLDLPFRILDVDFLRTTGINWTKYVNFELHISPFFDFGLTHDQYTGRYFSFRDAWYSGGLEMIVYPDVMRSIYARVSAGFDLRELFGNGFDFGAEAEREGGGSIMEIFIGVGLEY</sequence>
<name>A0A9D9EN27_9SPIR</name>
<dbReference type="Proteomes" id="UP000823616">
    <property type="component" value="Unassembled WGS sequence"/>
</dbReference>
<proteinExistence type="predicted"/>
<evidence type="ECO:0000313" key="1">
    <source>
        <dbReference type="EMBL" id="MBO8450484.1"/>
    </source>
</evidence>
<reference evidence="1" key="1">
    <citation type="submission" date="2020-10" db="EMBL/GenBank/DDBJ databases">
        <authorList>
            <person name="Gilroy R."/>
        </authorList>
    </citation>
    <scope>NUCLEOTIDE SEQUENCE</scope>
    <source>
        <strain evidence="1">B3-4054</strain>
    </source>
</reference>
<dbReference type="EMBL" id="JADIMS010000090">
    <property type="protein sequence ID" value="MBO8450484.1"/>
    <property type="molecule type" value="Genomic_DNA"/>
</dbReference>
<protein>
    <submittedName>
        <fullName evidence="1">Uncharacterized protein</fullName>
    </submittedName>
</protein>
<reference evidence="1" key="2">
    <citation type="journal article" date="2021" name="PeerJ">
        <title>Extensive microbial diversity within the chicken gut microbiome revealed by metagenomics and culture.</title>
        <authorList>
            <person name="Gilroy R."/>
            <person name="Ravi A."/>
            <person name="Getino M."/>
            <person name="Pursley I."/>
            <person name="Horton D.L."/>
            <person name="Alikhan N.F."/>
            <person name="Baker D."/>
            <person name="Gharbi K."/>
            <person name="Hall N."/>
            <person name="Watson M."/>
            <person name="Adriaenssens E.M."/>
            <person name="Foster-Nyarko E."/>
            <person name="Jarju S."/>
            <person name="Secka A."/>
            <person name="Antonio M."/>
            <person name="Oren A."/>
            <person name="Chaudhuri R.R."/>
            <person name="La Ragione R."/>
            <person name="Hildebrand F."/>
            <person name="Pallen M.J."/>
        </authorList>
    </citation>
    <scope>NUCLEOTIDE SEQUENCE</scope>
    <source>
        <strain evidence="1">B3-4054</strain>
    </source>
</reference>
<gene>
    <name evidence="1" type="ORF">IAA96_05195</name>
</gene>
<dbReference type="AlphaFoldDB" id="A0A9D9EN27"/>
<evidence type="ECO:0000313" key="2">
    <source>
        <dbReference type="Proteomes" id="UP000823616"/>
    </source>
</evidence>
<comment type="caution">
    <text evidence="1">The sequence shown here is derived from an EMBL/GenBank/DDBJ whole genome shotgun (WGS) entry which is preliminary data.</text>
</comment>